<dbReference type="AlphaFoldDB" id="E9PA81"/>
<dbReference type="EMBL" id="X87331">
    <property type="protein sequence ID" value="CAA60754.1"/>
    <property type="molecule type" value="Genomic_DNA"/>
</dbReference>
<gene>
    <name evidence="1" type="primary">ORF OR26.28</name>
</gene>
<dbReference type="InterPro" id="IPR023578">
    <property type="entry name" value="Ras_GEF_dom_sf"/>
</dbReference>
<protein>
    <submittedName>
        <fullName evidence="1">ORF OR26.28 protein</fullName>
    </submittedName>
</protein>
<proteinExistence type="predicted"/>
<reference evidence="1" key="3">
    <citation type="submission" date="1995-05" db="EMBL/GenBank/DDBJ databases">
        <authorList>
            <person name="de Haan M."/>
        </authorList>
    </citation>
    <scope>NUCLEOTIDE SEQUENCE</scope>
    <source>
        <strain evidence="1">FY1679</strain>
    </source>
</reference>
<reference evidence="1" key="2">
    <citation type="journal article" date="1994" name="Biosci. Biotechnol. Biochem.">
        <title>Molecular cloning of a gene, DHS1, which complements a drug-hypersensitive mutation of the yeast Saccharomyces cerevisiae.</title>
        <authorList>
            <person name="Lee Y.S."/>
            <person name="Shimizu J."/>
            <person name="Yoda K."/>
            <person name="Yamasaki M."/>
        </authorList>
    </citation>
    <scope>NUCLEOTIDE SEQUENCE</scope>
    <source>
        <strain evidence="1">FY1679</strain>
    </source>
</reference>
<dbReference type="SUPFAM" id="SSF48366">
    <property type="entry name" value="Ras GEF"/>
    <property type="match status" value="1"/>
</dbReference>
<sequence>MVSSIHAEDNNRSSSFVNCKSCSSNTLFLKSLLSPLVKNISEQSVVNEGYNSDRVLTMMDNGSFPTSISASTIKLLMKSTTALSKSFWKLDCNSAKIISIIDFTSSSLMRKISSFTKNRTSLKLYLNLFNSCRIMLSKYVTWVSSP</sequence>
<name>E9PA81_YEASX</name>
<reference evidence="1" key="1">
    <citation type="journal article" date="1993" name="Mol. Cell. Biol.">
        <title>CYC2 encodes a factor involved in mitochondrial import of yeast cytochrome c.</title>
        <authorList>
            <person name="Dumont M.E."/>
            <person name="Schlichter J.B."/>
            <person name="Cardillo T.S."/>
            <person name="Hayes M.K."/>
            <person name="Bethlendy G."/>
            <person name="Sherman F."/>
        </authorList>
    </citation>
    <scope>NUCLEOTIDE SEQUENCE</scope>
    <source>
        <strain evidence="1">FY1679</strain>
    </source>
</reference>
<evidence type="ECO:0000313" key="1">
    <source>
        <dbReference type="EMBL" id="CAA60754.1"/>
    </source>
</evidence>
<accession>E9PA81</accession>
<organism evidence="1">
    <name type="scientific">Saccharomyces cerevisiae</name>
    <name type="common">Baker's yeast</name>
    <dbReference type="NCBI Taxonomy" id="4932"/>
    <lineage>
        <taxon>Eukaryota</taxon>
        <taxon>Fungi</taxon>
        <taxon>Dikarya</taxon>
        <taxon>Ascomycota</taxon>
        <taxon>Saccharomycotina</taxon>
        <taxon>Saccharomycetes</taxon>
        <taxon>Saccharomycetales</taxon>
        <taxon>Saccharomycetaceae</taxon>
        <taxon>Saccharomyces</taxon>
    </lineage>
</organism>